<dbReference type="EMBL" id="FORU01000011">
    <property type="protein sequence ID" value="SFJ60143.1"/>
    <property type="molecule type" value="Genomic_DNA"/>
</dbReference>
<dbReference type="PANTHER" id="PTHR30203:SF23">
    <property type="entry name" value="OUTER MEMBRANE EFFLUX PROTEIN"/>
    <property type="match status" value="1"/>
</dbReference>
<evidence type="ECO:0000313" key="2">
    <source>
        <dbReference type="EMBL" id="SFJ60143.1"/>
    </source>
</evidence>
<dbReference type="SUPFAM" id="SSF56954">
    <property type="entry name" value="Outer membrane efflux proteins (OEP)"/>
    <property type="match status" value="1"/>
</dbReference>
<dbReference type="Gene3D" id="1.20.1600.10">
    <property type="entry name" value="Outer membrane efflux proteins (OEP)"/>
    <property type="match status" value="1"/>
</dbReference>
<dbReference type="Pfam" id="PF02321">
    <property type="entry name" value="OEP"/>
    <property type="match status" value="1"/>
</dbReference>
<dbReference type="PANTHER" id="PTHR30203">
    <property type="entry name" value="OUTER MEMBRANE CATION EFFLUX PROTEIN"/>
    <property type="match status" value="1"/>
</dbReference>
<evidence type="ECO:0000313" key="3">
    <source>
        <dbReference type="Proteomes" id="UP000243887"/>
    </source>
</evidence>
<keyword evidence="3" id="KW-1185">Reference proteome</keyword>
<dbReference type="AlphaFoldDB" id="A0A1I3SNN6"/>
<proteinExistence type="inferred from homology"/>
<accession>A0A1I3SNN6</accession>
<sequence length="426" mass="48698">MILKRLFTVAITLAGILIAAAQPKEKLLLTKQEAESLFLHQNLELLASRLEISQAEAQLLQSKFWPNPTFSISDVNLWKNSTVEEQPPIINEWGKTTQFSLEIEQIIQTAGKRRKNLALKNLTVKEKEYEFEIVLRQLKLDLRNTLTKLQFQNAIQILYKEQIVSTDKLIQAYQSQLKQGNISQAEYIRLKAAAMLFKKELTEATKEYESASANLKTLLGLSSNYDIEITESLEIPKTKVSEIEIENLTHQANESLPEILLAKNFGLQADKQLAIEKADCVPDLAFSVSYDRAGNIMQNFVGVGLSFDLPVFNRNKGAIKEAQLEIEKQAFEYENKIIQNSNDIQEAFNHYKQSLELYTSIEPDYEATLDLLISSYHQNFINKNVSLISYLDFVDAYLENKTLILETQKDLIDNFELLKFTTGKEL</sequence>
<dbReference type="InterPro" id="IPR010131">
    <property type="entry name" value="MdtP/NodT-like"/>
</dbReference>
<protein>
    <submittedName>
        <fullName evidence="2">Outer membrane protein, cobalt-zinc-cadmium efflux system</fullName>
    </submittedName>
</protein>
<dbReference type="RefSeq" id="WP_245753883.1">
    <property type="nucleotide sequence ID" value="NZ_FORU01000011.1"/>
</dbReference>
<comment type="similarity">
    <text evidence="1">Belongs to the outer membrane factor (OMF) (TC 1.B.17) family.</text>
</comment>
<reference evidence="3" key="1">
    <citation type="submission" date="2016-10" db="EMBL/GenBank/DDBJ databases">
        <authorList>
            <person name="Varghese N."/>
            <person name="Submissions S."/>
        </authorList>
    </citation>
    <scope>NUCLEOTIDE SEQUENCE [LARGE SCALE GENOMIC DNA]</scope>
    <source>
        <strain evidence="3">DSM 26542</strain>
    </source>
</reference>
<organism evidence="2 3">
    <name type="scientific">Myroides guanonis</name>
    <dbReference type="NCBI Taxonomy" id="1150112"/>
    <lineage>
        <taxon>Bacteria</taxon>
        <taxon>Pseudomonadati</taxon>
        <taxon>Bacteroidota</taxon>
        <taxon>Flavobacteriia</taxon>
        <taxon>Flavobacteriales</taxon>
        <taxon>Flavobacteriaceae</taxon>
        <taxon>Myroides</taxon>
    </lineage>
</organism>
<dbReference type="GO" id="GO:0015979">
    <property type="term" value="P:photosynthesis"/>
    <property type="evidence" value="ECO:0007669"/>
    <property type="project" value="InterPro"/>
</dbReference>
<dbReference type="GO" id="GO:0030089">
    <property type="term" value="C:phycobilisome"/>
    <property type="evidence" value="ECO:0007669"/>
    <property type="project" value="InterPro"/>
</dbReference>
<name>A0A1I3SNN6_9FLAO</name>
<gene>
    <name evidence="2" type="ORF">SAMN04487893_11117</name>
</gene>
<dbReference type="InterPro" id="IPR003423">
    <property type="entry name" value="OMP_efflux"/>
</dbReference>
<dbReference type="GO" id="GO:0015562">
    <property type="term" value="F:efflux transmembrane transporter activity"/>
    <property type="evidence" value="ECO:0007669"/>
    <property type="project" value="InterPro"/>
</dbReference>
<dbReference type="Proteomes" id="UP000243887">
    <property type="component" value="Unassembled WGS sequence"/>
</dbReference>
<dbReference type="STRING" id="1150112.SAMN04487893_11117"/>
<evidence type="ECO:0000256" key="1">
    <source>
        <dbReference type="ARBA" id="ARBA00007613"/>
    </source>
</evidence>